<dbReference type="SUPFAM" id="SSF51735">
    <property type="entry name" value="NAD(P)-binding Rossmann-fold domains"/>
    <property type="match status" value="1"/>
</dbReference>
<dbReference type="EMBL" id="CP055898">
    <property type="protein sequence ID" value="QKX53190.1"/>
    <property type="molecule type" value="Genomic_DNA"/>
</dbReference>
<dbReference type="Gene3D" id="3.40.50.720">
    <property type="entry name" value="NAD(P)-binding Rossmann-like Domain"/>
    <property type="match status" value="1"/>
</dbReference>
<dbReference type="InterPro" id="IPR008030">
    <property type="entry name" value="NmrA-like"/>
</dbReference>
<dbReference type="Pfam" id="PF05368">
    <property type="entry name" value="NmrA"/>
    <property type="match status" value="1"/>
</dbReference>
<organism evidence="4 5">
    <name type="scientific">Talaromyces rugulosus</name>
    <name type="common">Penicillium rugulosum</name>
    <dbReference type="NCBI Taxonomy" id="121627"/>
    <lineage>
        <taxon>Eukaryota</taxon>
        <taxon>Fungi</taxon>
        <taxon>Dikarya</taxon>
        <taxon>Ascomycota</taxon>
        <taxon>Pezizomycotina</taxon>
        <taxon>Eurotiomycetes</taxon>
        <taxon>Eurotiomycetidae</taxon>
        <taxon>Eurotiales</taxon>
        <taxon>Trichocomaceae</taxon>
        <taxon>Talaromyces</taxon>
        <taxon>Talaromyces sect. Islandici</taxon>
    </lineage>
</organism>
<dbReference type="OrthoDB" id="3358371at2759"/>
<gene>
    <name evidence="4" type="ORF">TRUGW13939_00266</name>
</gene>
<dbReference type="KEGG" id="trg:TRUGW13939_00266"/>
<dbReference type="PANTHER" id="PTHR42748:SF26">
    <property type="entry name" value="NMRA-LIKE DOMAIN-CONTAINING PROTEIN"/>
    <property type="match status" value="1"/>
</dbReference>
<accession>A0A7H8QGX7</accession>
<sequence length="327" mass="36471">MSKLIVVAGITGVQGGSVARTYLNAPGWKVRGVTRNKSSDSAKSWEFKGVEMVEANLDDVTSLKSAFQGADIIFGVTDFWTIFKDPESITKKKPGQDITEYCFEVELQQGKNLADSAASIPALDRYIFSSMANATHWSKGKYRELYHMDSKALAVDYAKSLPGLKEKFSQIQAPIYFNLLWEWSLPTTPVKNLDGTYRIKGIGSGDLPISFGHVAKDFGPCVQAVANAKPNTNLFAVGDEISWNQYLDTWCESQSVLKGGYDEHSLDWWMETLPGLGREFGENVLFSMEFGYDGKDPSVIRPPQLGLKMTTFKEYCAETDFSRILQR</sequence>
<evidence type="ECO:0000259" key="3">
    <source>
        <dbReference type="Pfam" id="PF05368"/>
    </source>
</evidence>
<evidence type="ECO:0000256" key="2">
    <source>
        <dbReference type="ARBA" id="ARBA00022857"/>
    </source>
</evidence>
<protein>
    <recommendedName>
        <fullName evidence="3">NmrA-like domain-containing protein</fullName>
    </recommendedName>
</protein>
<dbReference type="GeneID" id="55987781"/>
<proteinExistence type="inferred from homology"/>
<feature type="domain" description="NmrA-like" evidence="3">
    <location>
        <begin position="1"/>
        <end position="230"/>
    </location>
</feature>
<keyword evidence="2" id="KW-0521">NADP</keyword>
<dbReference type="InterPro" id="IPR051164">
    <property type="entry name" value="NmrA-like_oxidored"/>
</dbReference>
<evidence type="ECO:0000313" key="4">
    <source>
        <dbReference type="EMBL" id="QKX53190.1"/>
    </source>
</evidence>
<reference evidence="5" key="1">
    <citation type="submission" date="2020-06" db="EMBL/GenBank/DDBJ databases">
        <title>A chromosome-scale genome assembly of Talaromyces rugulosus W13939.</title>
        <authorList>
            <person name="Wang B."/>
            <person name="Guo L."/>
            <person name="Ye K."/>
            <person name="Wang L."/>
        </authorList>
    </citation>
    <scope>NUCLEOTIDE SEQUENCE [LARGE SCALE GENOMIC DNA]</scope>
    <source>
        <strain evidence="5">W13939</strain>
    </source>
</reference>
<dbReference type="InterPro" id="IPR036291">
    <property type="entry name" value="NAD(P)-bd_dom_sf"/>
</dbReference>
<dbReference type="GO" id="GO:0005634">
    <property type="term" value="C:nucleus"/>
    <property type="evidence" value="ECO:0007669"/>
    <property type="project" value="TreeGrafter"/>
</dbReference>
<dbReference type="Proteomes" id="UP000509510">
    <property type="component" value="Chromosome I"/>
</dbReference>
<dbReference type="Gene3D" id="3.90.25.10">
    <property type="entry name" value="UDP-galactose 4-epimerase, domain 1"/>
    <property type="match status" value="1"/>
</dbReference>
<dbReference type="AlphaFoldDB" id="A0A7H8QGX7"/>
<name>A0A7H8QGX7_TALRU</name>
<evidence type="ECO:0000256" key="1">
    <source>
        <dbReference type="ARBA" id="ARBA00006328"/>
    </source>
</evidence>
<comment type="similarity">
    <text evidence="1">Belongs to the NmrA-type oxidoreductase family.</text>
</comment>
<keyword evidence="5" id="KW-1185">Reference proteome</keyword>
<dbReference type="PANTHER" id="PTHR42748">
    <property type="entry name" value="NITROGEN METABOLITE REPRESSION PROTEIN NMRA FAMILY MEMBER"/>
    <property type="match status" value="1"/>
</dbReference>
<evidence type="ECO:0000313" key="5">
    <source>
        <dbReference type="Proteomes" id="UP000509510"/>
    </source>
</evidence>
<dbReference type="RefSeq" id="XP_035339369.1">
    <property type="nucleotide sequence ID" value="XM_035483476.1"/>
</dbReference>